<dbReference type="Gene3D" id="1.20.120.1530">
    <property type="match status" value="1"/>
</dbReference>
<keyword evidence="3" id="KW-0488">Methylation</keyword>
<dbReference type="EMBL" id="JBHLZN010000001">
    <property type="protein sequence ID" value="MFB9885378.1"/>
    <property type="molecule type" value="Genomic_DNA"/>
</dbReference>
<dbReference type="InterPro" id="IPR051310">
    <property type="entry name" value="MCP_chemotaxis"/>
</dbReference>
<sequence>MLRLKIRGKLVLTYLLVGLLPFLTLAWLAMETASQSLQRQAFQQLESVRALKQSQLRDYINSIRTAMDSLQAQVAAYQRRSLLEYQAGLNDDENYFVQYQKRFGFYDVFLIRPDGHIFYTVAKEADYDTNLLNGPYKDTNLGELFRQIMTEKNYAVSDFAPYAPSNGDPAAFVGVPLLNAAGEVQLVIATQIPHDRITRVMQEREGLGETGETYLVGSDRLMRSDSYLDPQNHSLMASFANPDKGKVDTQASRAALAGEKGSAIIEDYNGNWVLSAYAPLEFGDHRWAIIAEIDVAEAFAAITSLRERVLLLGGIGVAFILLVALLMSVQLTRPLQRLAAVMLDLQERNDFSQRLGLQGHDEVAQAAAAVDSLLAQLQRVLGDTAKVADAIAQGDFSQRVNVQAEGDLARLTLAINTSADHIASSMDAVQEMMQSMANGQFGQQVRSDLPGDYQTLLNLCASVSQAVGSAISGVSEVMAAMSRGDFSLRMQGQLQGQLADLQQHLNSSLAMVESALQEVQALAERQAQGDLSQLMTGHYQGRFAELQLALNNAMEQMAELVLEVSGAVQEVDNSAAEIAQGSADLAQRTQEQAASLEETSASMEQMTSTVRQNTDSAREADKLAQNSAMVTRQSHGVMLQASEAMDNIEASSRKIAEIIGLIDSIAFQTNLLALNASVEAARAGEHGRGFGVVAGEVRTLSQRAAQAARDIKELIKESVSRVEVGTTLVQRSGDSLQQISEATERLQSIMNQIATASQEQSAGIDEVAKAVQQMDEVTQQNAALVEETSAAAESLSDRARHLNQLMRRFKLAGQNTSSSQPVRTAKVAASAPAAPLLVSAEDDQEWQEF</sequence>
<evidence type="ECO:0000256" key="8">
    <source>
        <dbReference type="PROSITE-ProRule" id="PRU00284"/>
    </source>
</evidence>
<feature type="domain" description="HAMP" evidence="14">
    <location>
        <begin position="385"/>
        <end position="427"/>
    </location>
</feature>
<feature type="transmembrane region" description="Helical" evidence="11">
    <location>
        <begin position="309"/>
        <end position="329"/>
    </location>
</feature>
<protein>
    <submittedName>
        <fullName evidence="15">Methyl-accepting chemotaxis protein</fullName>
    </submittedName>
</protein>
<dbReference type="SUPFAM" id="SSF58104">
    <property type="entry name" value="Methyl-accepting chemotaxis protein (MCP) signaling domain"/>
    <property type="match status" value="1"/>
</dbReference>
<comment type="similarity">
    <text evidence="7">Belongs to the methyl-accepting chemotaxis (MCP) protein family.</text>
</comment>
<dbReference type="Proteomes" id="UP001589628">
    <property type="component" value="Unassembled WGS sequence"/>
</dbReference>
<name>A0ABV5Z7X3_9GAMM</name>
<comment type="subcellular location">
    <subcellularLocation>
        <location evidence="1">Cell membrane</location>
        <topology evidence="1">Multi-pass membrane protein</topology>
    </subcellularLocation>
</comment>
<evidence type="ECO:0000256" key="7">
    <source>
        <dbReference type="ARBA" id="ARBA00029447"/>
    </source>
</evidence>
<proteinExistence type="inferred from homology"/>
<keyword evidence="9" id="KW-0175">Coiled coil</keyword>
<evidence type="ECO:0000259" key="13">
    <source>
        <dbReference type="PROSITE" id="PS50192"/>
    </source>
</evidence>
<evidence type="ECO:0000256" key="1">
    <source>
        <dbReference type="ARBA" id="ARBA00004651"/>
    </source>
</evidence>
<dbReference type="Gene3D" id="3.30.450.20">
    <property type="entry name" value="PAS domain"/>
    <property type="match status" value="1"/>
</dbReference>
<keyword evidence="4 11" id="KW-0812">Transmembrane</keyword>
<dbReference type="RefSeq" id="WP_051527689.1">
    <property type="nucleotide sequence ID" value="NZ_JBHLZN010000001.1"/>
</dbReference>
<feature type="compositionally biased region" description="Acidic residues" evidence="10">
    <location>
        <begin position="840"/>
        <end position="849"/>
    </location>
</feature>
<feature type="region of interest" description="Disordered" evidence="10">
    <location>
        <begin position="813"/>
        <end position="849"/>
    </location>
</feature>
<dbReference type="PANTHER" id="PTHR43531">
    <property type="entry name" value="PROTEIN ICFG"/>
    <property type="match status" value="1"/>
</dbReference>
<dbReference type="PANTHER" id="PTHR43531:SF14">
    <property type="entry name" value="METHYL-ACCEPTING CHEMOTAXIS PROTEIN I-RELATED"/>
    <property type="match status" value="1"/>
</dbReference>
<evidence type="ECO:0000256" key="5">
    <source>
        <dbReference type="ARBA" id="ARBA00022989"/>
    </source>
</evidence>
<dbReference type="SMART" id="SM00304">
    <property type="entry name" value="HAMP"/>
    <property type="match status" value="4"/>
</dbReference>
<evidence type="ECO:0000256" key="10">
    <source>
        <dbReference type="SAM" id="MobiDB-lite"/>
    </source>
</evidence>
<keyword evidence="8" id="KW-0807">Transducer</keyword>
<dbReference type="Pfam" id="PF00672">
    <property type="entry name" value="HAMP"/>
    <property type="match status" value="2"/>
</dbReference>
<feature type="coiled-coil region" evidence="9">
    <location>
        <begin position="543"/>
        <end position="606"/>
    </location>
</feature>
<dbReference type="CDD" id="cd11386">
    <property type="entry name" value="MCP_signal"/>
    <property type="match status" value="1"/>
</dbReference>
<dbReference type="CDD" id="cd06225">
    <property type="entry name" value="HAMP"/>
    <property type="match status" value="2"/>
</dbReference>
<dbReference type="InterPro" id="IPR000727">
    <property type="entry name" value="T_SNARE_dom"/>
</dbReference>
<dbReference type="Pfam" id="PF00015">
    <property type="entry name" value="MCPsignal"/>
    <property type="match status" value="1"/>
</dbReference>
<feature type="compositionally biased region" description="Low complexity" evidence="10">
    <location>
        <begin position="827"/>
        <end position="839"/>
    </location>
</feature>
<keyword evidence="2" id="KW-1003">Cell membrane</keyword>
<dbReference type="SMART" id="SM00283">
    <property type="entry name" value="MA"/>
    <property type="match status" value="1"/>
</dbReference>
<feature type="coiled-coil region" evidence="9">
    <location>
        <begin position="697"/>
        <end position="787"/>
    </location>
</feature>
<evidence type="ECO:0000256" key="6">
    <source>
        <dbReference type="ARBA" id="ARBA00023136"/>
    </source>
</evidence>
<evidence type="ECO:0000313" key="15">
    <source>
        <dbReference type="EMBL" id="MFB9885378.1"/>
    </source>
</evidence>
<feature type="domain" description="T-SNARE coiled-coil homology" evidence="13">
    <location>
        <begin position="726"/>
        <end position="788"/>
    </location>
</feature>
<evidence type="ECO:0000256" key="4">
    <source>
        <dbReference type="ARBA" id="ARBA00022692"/>
    </source>
</evidence>
<feature type="compositionally biased region" description="Polar residues" evidence="10">
    <location>
        <begin position="813"/>
        <end position="822"/>
    </location>
</feature>
<evidence type="ECO:0000256" key="11">
    <source>
        <dbReference type="SAM" id="Phobius"/>
    </source>
</evidence>
<dbReference type="Pfam" id="PF02743">
    <property type="entry name" value="dCache_1"/>
    <property type="match status" value="1"/>
</dbReference>
<dbReference type="PROSITE" id="PS50885">
    <property type="entry name" value="HAMP"/>
    <property type="match status" value="3"/>
</dbReference>
<accession>A0ABV5Z7X3</accession>
<dbReference type="InterPro" id="IPR004089">
    <property type="entry name" value="MCPsignal_dom"/>
</dbReference>
<dbReference type="PROSITE" id="PS50111">
    <property type="entry name" value="CHEMOTAXIS_TRANSDUC_2"/>
    <property type="match status" value="1"/>
</dbReference>
<evidence type="ECO:0000259" key="12">
    <source>
        <dbReference type="PROSITE" id="PS50111"/>
    </source>
</evidence>
<feature type="domain" description="HAMP" evidence="14">
    <location>
        <begin position="465"/>
        <end position="517"/>
    </location>
</feature>
<feature type="domain" description="HAMP" evidence="14">
    <location>
        <begin position="329"/>
        <end position="382"/>
    </location>
</feature>
<reference evidence="15 16" key="1">
    <citation type="submission" date="2024-09" db="EMBL/GenBank/DDBJ databases">
        <authorList>
            <person name="Sun Q."/>
            <person name="Mori K."/>
        </authorList>
    </citation>
    <scope>NUCLEOTIDE SEQUENCE [LARGE SCALE GENOMIC DNA]</scope>
    <source>
        <strain evidence="15 16">ATCC 51285</strain>
    </source>
</reference>
<gene>
    <name evidence="15" type="ORF">ACFFLH_02995</name>
</gene>
<evidence type="ECO:0000313" key="16">
    <source>
        <dbReference type="Proteomes" id="UP001589628"/>
    </source>
</evidence>
<keyword evidence="5 11" id="KW-1133">Transmembrane helix</keyword>
<evidence type="ECO:0000259" key="14">
    <source>
        <dbReference type="PROSITE" id="PS50885"/>
    </source>
</evidence>
<organism evidence="15 16">
    <name type="scientific">Balneatrix alpica</name>
    <dbReference type="NCBI Taxonomy" id="75684"/>
    <lineage>
        <taxon>Bacteria</taxon>
        <taxon>Pseudomonadati</taxon>
        <taxon>Pseudomonadota</taxon>
        <taxon>Gammaproteobacteria</taxon>
        <taxon>Oceanospirillales</taxon>
        <taxon>Balneatrichaceae</taxon>
        <taxon>Balneatrix</taxon>
    </lineage>
</organism>
<evidence type="ECO:0000256" key="9">
    <source>
        <dbReference type="SAM" id="Coils"/>
    </source>
</evidence>
<dbReference type="PROSITE" id="PS50192">
    <property type="entry name" value="T_SNARE"/>
    <property type="match status" value="1"/>
</dbReference>
<feature type="domain" description="Methyl-accepting transducer" evidence="12">
    <location>
        <begin position="567"/>
        <end position="796"/>
    </location>
</feature>
<evidence type="ECO:0000256" key="2">
    <source>
        <dbReference type="ARBA" id="ARBA00022475"/>
    </source>
</evidence>
<keyword evidence="16" id="KW-1185">Reference proteome</keyword>
<keyword evidence="6 11" id="KW-0472">Membrane</keyword>
<evidence type="ECO:0000256" key="3">
    <source>
        <dbReference type="ARBA" id="ARBA00022481"/>
    </source>
</evidence>
<dbReference type="InterPro" id="IPR003660">
    <property type="entry name" value="HAMP_dom"/>
</dbReference>
<dbReference type="Gene3D" id="1.10.287.950">
    <property type="entry name" value="Methyl-accepting chemotaxis protein"/>
    <property type="match status" value="1"/>
</dbReference>
<comment type="caution">
    <text evidence="15">The sequence shown here is derived from an EMBL/GenBank/DDBJ whole genome shotgun (WGS) entry which is preliminary data.</text>
</comment>
<dbReference type="InterPro" id="IPR033479">
    <property type="entry name" value="dCache_1"/>
</dbReference>